<evidence type="ECO:0000313" key="4">
    <source>
        <dbReference type="Proteomes" id="UP000292818"/>
    </source>
</evidence>
<gene>
    <name evidence="3" type="ORF">LDELB18P1_1961</name>
</gene>
<dbReference type="GO" id="GO:0009307">
    <property type="term" value="P:DNA restriction-modification system"/>
    <property type="evidence" value="ECO:0007669"/>
    <property type="project" value="UniProtKB-KW"/>
</dbReference>
<evidence type="ECO:0000313" key="3">
    <source>
        <dbReference type="EMBL" id="RZM15295.1"/>
    </source>
</evidence>
<dbReference type="Gene3D" id="3.90.220.20">
    <property type="entry name" value="DNA methylase specificity domains"/>
    <property type="match status" value="1"/>
</dbReference>
<proteinExistence type="predicted"/>
<dbReference type="InterPro" id="IPR044946">
    <property type="entry name" value="Restrct_endonuc_typeI_TRD_sf"/>
</dbReference>
<accession>A0A4Q7DT84</accession>
<dbReference type="EMBL" id="SETJ01000100">
    <property type="protein sequence ID" value="RZM15295.1"/>
    <property type="molecule type" value="Genomic_DNA"/>
</dbReference>
<evidence type="ECO:0000256" key="1">
    <source>
        <dbReference type="ARBA" id="ARBA00022747"/>
    </source>
</evidence>
<keyword evidence="2" id="KW-0238">DNA-binding</keyword>
<organism evidence="3 4">
    <name type="scientific">Lactobacillus delbrueckii</name>
    <dbReference type="NCBI Taxonomy" id="1584"/>
    <lineage>
        <taxon>Bacteria</taxon>
        <taxon>Bacillati</taxon>
        <taxon>Bacillota</taxon>
        <taxon>Bacilli</taxon>
        <taxon>Lactobacillales</taxon>
        <taxon>Lactobacillaceae</taxon>
        <taxon>Lactobacillus</taxon>
    </lineage>
</organism>
<dbReference type="SUPFAM" id="SSF116734">
    <property type="entry name" value="DNA methylase specificity domain"/>
    <property type="match status" value="1"/>
</dbReference>
<dbReference type="GO" id="GO:0003677">
    <property type="term" value="F:DNA binding"/>
    <property type="evidence" value="ECO:0007669"/>
    <property type="project" value="UniProtKB-KW"/>
</dbReference>
<dbReference type="RefSeq" id="WP_207217040.1">
    <property type="nucleotide sequence ID" value="NZ_SETJ01000100.1"/>
</dbReference>
<protein>
    <submittedName>
        <fullName evidence="3">Type I restriction-modification system specificity determinant protein</fullName>
    </submittedName>
</protein>
<reference evidence="3 4" key="1">
    <citation type="submission" date="2019-01" db="EMBL/GenBank/DDBJ databases">
        <title>Colonization of the human gut by bovine bacteria present in Parmesan cheese.</title>
        <authorList>
            <person name="Lugli G.A."/>
            <person name="Milani C."/>
        </authorList>
    </citation>
    <scope>NUCLEOTIDE SEQUENCE [LARGE SCALE GENOMIC DNA]</scope>
    <source>
        <strain evidence="3 4">LDELB18P1</strain>
    </source>
</reference>
<name>A0A4Q7DT84_9LACO</name>
<dbReference type="AlphaFoldDB" id="A0A4Q7DT84"/>
<comment type="caution">
    <text evidence="3">The sequence shown here is derived from an EMBL/GenBank/DDBJ whole genome shotgun (WGS) entry which is preliminary data.</text>
</comment>
<keyword evidence="1" id="KW-0680">Restriction system</keyword>
<sequence>MTKYKLAQLAEIKYGKDHKKLGKGSVPVYGTGGIMRYVNDFIYEGESVLIPRKGSLNNLFYVHGKF</sequence>
<evidence type="ECO:0000256" key="2">
    <source>
        <dbReference type="ARBA" id="ARBA00023125"/>
    </source>
</evidence>
<dbReference type="Proteomes" id="UP000292818">
    <property type="component" value="Unassembled WGS sequence"/>
</dbReference>